<reference evidence="2" key="1">
    <citation type="journal article" date="2021" name="Sci. Adv.">
        <title>The American lobster genome reveals insights on longevity, neural, and immune adaptations.</title>
        <authorList>
            <person name="Polinski J.M."/>
            <person name="Zimin A.V."/>
            <person name="Clark K.F."/>
            <person name="Kohn A.B."/>
            <person name="Sadowski N."/>
            <person name="Timp W."/>
            <person name="Ptitsyn A."/>
            <person name="Khanna P."/>
            <person name="Romanova D.Y."/>
            <person name="Williams P."/>
            <person name="Greenwood S.J."/>
            <person name="Moroz L.L."/>
            <person name="Walt D.R."/>
            <person name="Bodnar A.G."/>
        </authorList>
    </citation>
    <scope>NUCLEOTIDE SEQUENCE</scope>
    <source>
        <strain evidence="2">GMGI-L3</strain>
    </source>
</reference>
<proteinExistence type="predicted"/>
<dbReference type="Proteomes" id="UP000747542">
    <property type="component" value="Unassembled WGS sequence"/>
</dbReference>
<keyword evidence="3" id="KW-1185">Reference proteome</keyword>
<feature type="non-terminal residue" evidence="2">
    <location>
        <position position="194"/>
    </location>
</feature>
<evidence type="ECO:0000313" key="2">
    <source>
        <dbReference type="EMBL" id="KAG7161998.1"/>
    </source>
</evidence>
<comment type="caution">
    <text evidence="2">The sequence shown here is derived from an EMBL/GenBank/DDBJ whole genome shotgun (WGS) entry which is preliminary data.</text>
</comment>
<sequence>MMYVTSLLGLFIVLASSGVPRLPRLQDRPLIAAVEDVLASVTDPYCFLVFITDGSTWPIALYKGIHHYHAPWGVGAFEVVVDGQNANVTQAQLSWVVDEARRLRQVSWCVTVVVVSDDPAFLVTFAELSVKGRLLVWSSRLLIVTRPFLLELQGLHKLLSLNNAMLLIMDESSTSRQLLSVPVFCLFTLKHLRE</sequence>
<evidence type="ECO:0000313" key="3">
    <source>
        <dbReference type="Proteomes" id="UP000747542"/>
    </source>
</evidence>
<dbReference type="AlphaFoldDB" id="A0A8J5JVQ8"/>
<organism evidence="2 3">
    <name type="scientific">Homarus americanus</name>
    <name type="common">American lobster</name>
    <dbReference type="NCBI Taxonomy" id="6706"/>
    <lineage>
        <taxon>Eukaryota</taxon>
        <taxon>Metazoa</taxon>
        <taxon>Ecdysozoa</taxon>
        <taxon>Arthropoda</taxon>
        <taxon>Crustacea</taxon>
        <taxon>Multicrustacea</taxon>
        <taxon>Malacostraca</taxon>
        <taxon>Eumalacostraca</taxon>
        <taxon>Eucarida</taxon>
        <taxon>Decapoda</taxon>
        <taxon>Pleocyemata</taxon>
        <taxon>Astacidea</taxon>
        <taxon>Nephropoidea</taxon>
        <taxon>Nephropidae</taxon>
        <taxon>Homarus</taxon>
    </lineage>
</organism>
<name>A0A8J5JVQ8_HOMAM</name>
<dbReference type="EMBL" id="JAHLQT010028331">
    <property type="protein sequence ID" value="KAG7161998.1"/>
    <property type="molecule type" value="Genomic_DNA"/>
</dbReference>
<feature type="signal peptide" evidence="1">
    <location>
        <begin position="1"/>
        <end position="17"/>
    </location>
</feature>
<accession>A0A8J5JVQ8</accession>
<feature type="chain" id="PRO_5035236484" evidence="1">
    <location>
        <begin position="18"/>
        <end position="194"/>
    </location>
</feature>
<keyword evidence="1" id="KW-0732">Signal</keyword>
<evidence type="ECO:0000256" key="1">
    <source>
        <dbReference type="SAM" id="SignalP"/>
    </source>
</evidence>
<keyword evidence="2" id="KW-0675">Receptor</keyword>
<protein>
    <submittedName>
        <fullName evidence="2">Putative olfactory ionotropic receptor IR4-like 28</fullName>
    </submittedName>
</protein>
<gene>
    <name evidence="2" type="primary">Ir4-L28</name>
    <name evidence="2" type="ORF">Hamer_G026669</name>
</gene>